<evidence type="ECO:0000259" key="13">
    <source>
        <dbReference type="Pfam" id="PF01676"/>
    </source>
</evidence>
<evidence type="ECO:0000313" key="15">
    <source>
        <dbReference type="EMBL" id="OGY63214.1"/>
    </source>
</evidence>
<feature type="binding site" evidence="9 12">
    <location>
        <position position="62"/>
    </location>
    <ligand>
        <name>Mn(2+)</name>
        <dbReference type="ChEBI" id="CHEBI:29035"/>
        <label>2</label>
    </ligand>
</feature>
<evidence type="ECO:0000256" key="11">
    <source>
        <dbReference type="PIRSR" id="PIRSR001492-1"/>
    </source>
</evidence>
<dbReference type="PANTHER" id="PTHR31637:SF0">
    <property type="entry name" value="2,3-BISPHOSPHOGLYCERATE-INDEPENDENT PHOSPHOGLYCERATE MUTASE"/>
    <property type="match status" value="1"/>
</dbReference>
<dbReference type="CDD" id="cd16010">
    <property type="entry name" value="iPGM"/>
    <property type="match status" value="1"/>
</dbReference>
<comment type="pathway">
    <text evidence="3 9">Carbohydrate degradation; glycolysis; pyruvate from D-glyceraldehyde 3-phosphate: step 3/5.</text>
</comment>
<feature type="binding site" evidence="9">
    <location>
        <position position="190"/>
    </location>
    <ligand>
        <name>substrate</name>
    </ligand>
</feature>
<evidence type="ECO:0000256" key="5">
    <source>
        <dbReference type="ARBA" id="ARBA00022723"/>
    </source>
</evidence>
<evidence type="ECO:0000256" key="4">
    <source>
        <dbReference type="ARBA" id="ARBA00008819"/>
    </source>
</evidence>
<dbReference type="Gene3D" id="3.40.720.10">
    <property type="entry name" value="Alkaline Phosphatase, subunit A"/>
    <property type="match status" value="1"/>
</dbReference>
<comment type="similarity">
    <text evidence="4 9">Belongs to the BPG-independent phosphoglycerate mutase family.</text>
</comment>
<dbReference type="AlphaFoldDB" id="A0A1G1ZF88"/>
<dbReference type="GO" id="GO:0030145">
    <property type="term" value="F:manganese ion binding"/>
    <property type="evidence" value="ECO:0007669"/>
    <property type="project" value="UniProtKB-UniRule"/>
</dbReference>
<feature type="active site" description="Phosphoserine intermediate" evidence="9 11">
    <location>
        <position position="62"/>
    </location>
</feature>
<evidence type="ECO:0000256" key="9">
    <source>
        <dbReference type="HAMAP-Rule" id="MF_01038"/>
    </source>
</evidence>
<dbReference type="GO" id="GO:0004619">
    <property type="term" value="F:phosphoglycerate mutase activity"/>
    <property type="evidence" value="ECO:0007669"/>
    <property type="project" value="UniProtKB-UniRule"/>
</dbReference>
<evidence type="ECO:0000256" key="1">
    <source>
        <dbReference type="ARBA" id="ARBA00000370"/>
    </source>
</evidence>
<dbReference type="InterPro" id="IPR005995">
    <property type="entry name" value="Pgm_bpd_ind"/>
</dbReference>
<dbReference type="SUPFAM" id="SSF53649">
    <property type="entry name" value="Alkaline phosphatase-like"/>
    <property type="match status" value="1"/>
</dbReference>
<feature type="binding site" evidence="9 12">
    <location>
        <position position="400"/>
    </location>
    <ligand>
        <name>Mn(2+)</name>
        <dbReference type="ChEBI" id="CHEBI:29035"/>
        <label>1</label>
    </ligand>
</feature>
<dbReference type="NCBIfam" id="TIGR01307">
    <property type="entry name" value="pgm_bpd_ind"/>
    <property type="match status" value="1"/>
</dbReference>
<dbReference type="InterPro" id="IPR036646">
    <property type="entry name" value="PGAM_B_sf"/>
</dbReference>
<dbReference type="GO" id="GO:0006096">
    <property type="term" value="P:glycolytic process"/>
    <property type="evidence" value="ECO:0007669"/>
    <property type="project" value="UniProtKB-UniRule"/>
</dbReference>
<evidence type="ECO:0000256" key="12">
    <source>
        <dbReference type="PIRSR" id="PIRSR001492-3"/>
    </source>
</evidence>
<evidence type="ECO:0000256" key="8">
    <source>
        <dbReference type="ARBA" id="ARBA00023235"/>
    </source>
</evidence>
<dbReference type="Gene3D" id="3.40.1450.10">
    <property type="entry name" value="BPG-independent phosphoglycerate mutase, domain B"/>
    <property type="match status" value="1"/>
</dbReference>
<evidence type="ECO:0000256" key="10">
    <source>
        <dbReference type="NCBIfam" id="TIGR01307"/>
    </source>
</evidence>
<comment type="caution">
    <text evidence="15">The sequence shown here is derived from an EMBL/GenBank/DDBJ whole genome shotgun (WGS) entry which is preliminary data.</text>
</comment>
<dbReference type="Pfam" id="PF01676">
    <property type="entry name" value="Metalloenzyme"/>
    <property type="match status" value="1"/>
</dbReference>
<dbReference type="Proteomes" id="UP000177960">
    <property type="component" value="Unassembled WGS sequence"/>
</dbReference>
<feature type="binding site" evidence="9">
    <location>
        <position position="122"/>
    </location>
    <ligand>
        <name>substrate</name>
    </ligand>
</feature>
<dbReference type="GO" id="GO:0006007">
    <property type="term" value="P:glucose catabolic process"/>
    <property type="evidence" value="ECO:0007669"/>
    <property type="project" value="InterPro"/>
</dbReference>
<feature type="binding site" evidence="9">
    <location>
        <position position="329"/>
    </location>
    <ligand>
        <name>substrate</name>
    </ligand>
</feature>
<dbReference type="UniPathway" id="UPA00109">
    <property type="reaction ID" value="UER00186"/>
</dbReference>
<feature type="binding site" evidence="9 12">
    <location>
        <position position="438"/>
    </location>
    <ligand>
        <name>Mn(2+)</name>
        <dbReference type="ChEBI" id="CHEBI:29035"/>
        <label>2</label>
    </ligand>
</feature>
<dbReference type="PANTHER" id="PTHR31637">
    <property type="entry name" value="2,3-BISPHOSPHOGLYCERATE-INDEPENDENT PHOSPHOGLYCERATE MUTASE"/>
    <property type="match status" value="1"/>
</dbReference>
<reference evidence="15 16" key="1">
    <citation type="journal article" date="2016" name="Nat. Commun.">
        <title>Thousands of microbial genomes shed light on interconnected biogeochemical processes in an aquifer system.</title>
        <authorList>
            <person name="Anantharaman K."/>
            <person name="Brown C.T."/>
            <person name="Hug L.A."/>
            <person name="Sharon I."/>
            <person name="Castelle C.J."/>
            <person name="Probst A.J."/>
            <person name="Thomas B.C."/>
            <person name="Singh A."/>
            <person name="Wilkins M.J."/>
            <person name="Karaoz U."/>
            <person name="Brodie E.L."/>
            <person name="Williams K.H."/>
            <person name="Hubbard S.S."/>
            <person name="Banfield J.F."/>
        </authorList>
    </citation>
    <scope>NUCLEOTIDE SEQUENCE [LARGE SCALE GENOMIC DNA]</scope>
</reference>
<dbReference type="FunFam" id="3.40.1450.10:FF:000002">
    <property type="entry name" value="2,3-bisphosphoglycerate-independent phosphoglycerate mutase"/>
    <property type="match status" value="1"/>
</dbReference>
<protein>
    <recommendedName>
        <fullName evidence="9 10">2,3-bisphosphoglycerate-independent phosphoglycerate mutase</fullName>
        <shortName evidence="9">BPG-independent PGAM</shortName>
        <shortName evidence="9">Phosphoglyceromutase</shortName>
        <shortName evidence="9">iPGM</shortName>
        <ecNumber evidence="9 10">5.4.2.12</ecNumber>
    </recommendedName>
</protein>
<keyword evidence="5 9" id="KW-0479">Metal-binding</keyword>
<keyword evidence="6 9" id="KW-0324">Glycolysis</keyword>
<comment type="catalytic activity">
    <reaction evidence="1 9">
        <text>(2R)-2-phosphoglycerate = (2R)-3-phosphoglycerate</text>
        <dbReference type="Rhea" id="RHEA:15901"/>
        <dbReference type="ChEBI" id="CHEBI:58272"/>
        <dbReference type="ChEBI" id="CHEBI:58289"/>
        <dbReference type="EC" id="5.4.2.12"/>
    </reaction>
</comment>
<dbReference type="Pfam" id="PF06415">
    <property type="entry name" value="iPGM_N"/>
    <property type="match status" value="1"/>
</dbReference>
<dbReference type="SUPFAM" id="SSF64158">
    <property type="entry name" value="2,3-Bisphosphoglycerate-independent phosphoglycerate mutase, substrate-binding domain"/>
    <property type="match status" value="1"/>
</dbReference>
<dbReference type="HAMAP" id="MF_01038">
    <property type="entry name" value="GpmI"/>
    <property type="match status" value="1"/>
</dbReference>
<dbReference type="InterPro" id="IPR006124">
    <property type="entry name" value="Metalloenzyme"/>
</dbReference>
<dbReference type="PIRSF" id="PIRSF001492">
    <property type="entry name" value="IPGAM"/>
    <property type="match status" value="1"/>
</dbReference>
<feature type="binding site" evidence="9 12">
    <location>
        <position position="396"/>
    </location>
    <ligand>
        <name>Mn(2+)</name>
        <dbReference type="ChEBI" id="CHEBI:29035"/>
        <label>1</label>
    </ligand>
</feature>
<evidence type="ECO:0000256" key="6">
    <source>
        <dbReference type="ARBA" id="ARBA00023152"/>
    </source>
</evidence>
<dbReference type="STRING" id="1798404.A3B92_03910"/>
<feature type="binding site" evidence="9 12">
    <location>
        <position position="12"/>
    </location>
    <ligand>
        <name>Mn(2+)</name>
        <dbReference type="ChEBI" id="CHEBI:29035"/>
        <label>2</label>
    </ligand>
</feature>
<evidence type="ECO:0000313" key="16">
    <source>
        <dbReference type="Proteomes" id="UP000177960"/>
    </source>
</evidence>
<evidence type="ECO:0000256" key="2">
    <source>
        <dbReference type="ARBA" id="ARBA00002315"/>
    </source>
</evidence>
<dbReference type="GO" id="GO:0005829">
    <property type="term" value="C:cytosol"/>
    <property type="evidence" value="ECO:0007669"/>
    <property type="project" value="TreeGrafter"/>
</dbReference>
<feature type="binding site" evidence="9">
    <location>
        <position position="184"/>
    </location>
    <ligand>
        <name>substrate</name>
    </ligand>
</feature>
<comment type="cofactor">
    <cofactor evidence="9">
        <name>Mn(2+)</name>
        <dbReference type="ChEBI" id="CHEBI:29035"/>
    </cofactor>
    <text evidence="9">Binds 2 manganese ions per subunit.</text>
</comment>
<organism evidence="15 16">
    <name type="scientific">Candidatus Harrisonbacteria bacterium RIFCSPHIGHO2_02_FULL_42_16</name>
    <dbReference type="NCBI Taxonomy" id="1798404"/>
    <lineage>
        <taxon>Bacteria</taxon>
        <taxon>Candidatus Harrisoniibacteriota</taxon>
    </lineage>
</organism>
<keyword evidence="8 9" id="KW-0413">Isomerase</keyword>
<dbReference type="InterPro" id="IPR011258">
    <property type="entry name" value="BPG-indep_PGM_N"/>
</dbReference>
<dbReference type="EMBL" id="MHJG01000025">
    <property type="protein sequence ID" value="OGY63214.1"/>
    <property type="molecule type" value="Genomic_DNA"/>
</dbReference>
<accession>A0A1G1ZF88</accession>
<comment type="subunit">
    <text evidence="9">Monomer.</text>
</comment>
<dbReference type="InterPro" id="IPR017850">
    <property type="entry name" value="Alkaline_phosphatase_core_sf"/>
</dbReference>
<feature type="domain" description="BPG-independent PGAM N-terminal" evidence="14">
    <location>
        <begin position="82"/>
        <end position="292"/>
    </location>
</feature>
<evidence type="ECO:0000256" key="7">
    <source>
        <dbReference type="ARBA" id="ARBA00023211"/>
    </source>
</evidence>
<gene>
    <name evidence="9" type="primary">gpmI</name>
    <name evidence="15" type="ORF">A3B92_03910</name>
</gene>
<keyword evidence="7 9" id="KW-0464">Manganese</keyword>
<comment type="caution">
    <text evidence="9">Lacks conserved residue(s) required for the propagation of feature annotation.</text>
</comment>
<sequence>MAKSQVVLAILDGWGIGLKNDSNPIFVQGTPNIDYLKGNFLIGALQTSGISIGLPSGIEGNSEGHQTIAAGRIIYQHYPRIMLSIRDGSFAKNRVFLNAFEHVKEYNSALNLAGLLTEGNIHASIRHLIELIKLAKQNGVQKINLHLFTDGKDSASQSALRLFGSLIYEIGGDDSVKIGSIAGRYFAMDREQHWDRVQKVYEAIGGSEAAPSGKLEDIIQAQYQNGSDDFYIEPSVINQDRTVKSNDAILFFNFREDSMRQLVAPFVLDNFAAFPVKKFGNLYVGAMTQYSEEFIEVPAAFPPEKFNNSLGEALADNGKIQIRIGETEKYAHITYYFNGFRQEPFKNEFRVLIPSPSVLSYAENPEMHARELTARAAQAIEDRSFDFILVNYPNGDMVAHTGDFEAAKRAVKAIDEEMGKLTKIALSKGAVLIITSDHGNIESMRNSETGETTTTHDISAVPIYIAGKGLEKKKPPEEIDRAEKEIAGTQADVAPTILEIMGILKPPEMTGESLLKKLK</sequence>
<evidence type="ECO:0000259" key="14">
    <source>
        <dbReference type="Pfam" id="PF06415"/>
    </source>
</evidence>
<comment type="function">
    <text evidence="2 9">Catalyzes the interconversion of 2-phosphoglycerate and 3-phosphoglycerate.</text>
</comment>
<feature type="domain" description="Metalloenzyme" evidence="13">
    <location>
        <begin position="5"/>
        <end position="503"/>
    </location>
</feature>
<feature type="binding site" evidence="9 12">
    <location>
        <position position="456"/>
    </location>
    <ligand>
        <name>Mn(2+)</name>
        <dbReference type="ChEBI" id="CHEBI:29035"/>
        <label>1</label>
    </ligand>
</feature>
<feature type="binding site" evidence="9 12">
    <location>
        <position position="437"/>
    </location>
    <ligand>
        <name>Mn(2+)</name>
        <dbReference type="ChEBI" id="CHEBI:29035"/>
        <label>2</label>
    </ligand>
</feature>
<proteinExistence type="inferred from homology"/>
<dbReference type="EC" id="5.4.2.12" evidence="9 10"/>
<name>A0A1G1ZF88_9BACT</name>
<evidence type="ECO:0000256" key="3">
    <source>
        <dbReference type="ARBA" id="ARBA00004798"/>
    </source>
</evidence>